<dbReference type="PANTHER" id="PTHR13246">
    <property type="entry name" value="ENDO BETA N-ACETYLGLUCOSAMINIDASE"/>
    <property type="match status" value="1"/>
</dbReference>
<dbReference type="Gene3D" id="2.60.120.260">
    <property type="entry name" value="Galactose-binding domain-like"/>
    <property type="match status" value="1"/>
</dbReference>
<feature type="region of interest" description="Disordered" evidence="1">
    <location>
        <begin position="1"/>
        <end position="44"/>
    </location>
</feature>
<keyword evidence="4" id="KW-1185">Reference proteome</keyword>
<dbReference type="InterPro" id="IPR005201">
    <property type="entry name" value="TIM_ENGase"/>
</dbReference>
<evidence type="ECO:0000313" key="3">
    <source>
        <dbReference type="EMBL" id="CAL8143116.1"/>
    </source>
</evidence>
<evidence type="ECO:0000256" key="1">
    <source>
        <dbReference type="SAM" id="MobiDB-lite"/>
    </source>
</evidence>
<dbReference type="Gene3D" id="3.20.20.80">
    <property type="entry name" value="Glycosidases"/>
    <property type="match status" value="1"/>
</dbReference>
<feature type="compositionally biased region" description="Polar residues" evidence="1">
    <location>
        <begin position="392"/>
        <end position="406"/>
    </location>
</feature>
<proteinExistence type="predicted"/>
<protein>
    <recommendedName>
        <fullName evidence="2">Cytosolic endo-beta-N-acetylglucosaminidase TIM barrel domain-containing protein</fullName>
    </recommendedName>
</protein>
<dbReference type="CDD" id="cd06547">
    <property type="entry name" value="GH85_ENGase"/>
    <property type="match status" value="1"/>
</dbReference>
<dbReference type="Proteomes" id="UP001642540">
    <property type="component" value="Unassembled WGS sequence"/>
</dbReference>
<name>A0ABP1S3X7_9HEXA</name>
<dbReference type="EMBL" id="CAXLJM020000151">
    <property type="protein sequence ID" value="CAL8143116.1"/>
    <property type="molecule type" value="Genomic_DNA"/>
</dbReference>
<dbReference type="SUPFAM" id="SSF51445">
    <property type="entry name" value="(Trans)glycosidases"/>
    <property type="match status" value="1"/>
</dbReference>
<comment type="caution">
    <text evidence="3">The sequence shown here is derived from an EMBL/GenBank/DDBJ whole genome shotgun (WGS) entry which is preliminary data.</text>
</comment>
<sequence length="689" mass="77478">MGSVVETKVPEPPPKSGSSEIAHTPNTSQQVLSSALDNDATSKKSENVNNLCYEPITTFEELMQYGEEDANQCQNKNKVLKDLRRKKTVPLMDASFSKSKVGLGGKASGNSDRKPLTLVCHDLKGGYGDDRFVNGCGNMENYVYRNWLLTDIFVYFSHKFVTIPPLGWINAAHSHGVKILGTIITEWDDGVKLCSKMLSSDESINRTVDKLCAINEDYGFDGYLLNIENVLEGNVNQMIEFASKLTKALRKQSPKNLVIWYDSVTKTGELKWQDALNDKNKIFFDVCDGIFLNYNWNDEKLRSSAQMAGDRRYDVFVGVDCWGRGCWAGGGLNTCLAVDRINTHDLSYAVFAPGWTYETQSFQHFPMFDDELWTKCMKNMYFRCLSGNHVSKSGISETSTKNQSRSNDNKNGNEHSKDFQVYFATDFSRGYGAKKFSFGKVMSDSPWFDLSKQSFQPIVFSSAKCLDYDGTSAQVKFAALYATDKKREDKPSTCLIGAEPKVIYETENGFSGGGALKLLNSKKRKDFEDPLTSSPIWVPLNIPVTASRLTIATIAVWKSVSIHHQLKLYLELGKDGCQNRKILLGSLDSLATSVRGKFFISLQLRQFLQTLPDHLKLSSDALDKNDLNFYFQKNNYDEKELNGWRVSCFLFDIDQVYDEYSSIKSLRVGADGDISLGFLSLGQITHYQS</sequence>
<organism evidence="3 4">
    <name type="scientific">Orchesella dallaii</name>
    <dbReference type="NCBI Taxonomy" id="48710"/>
    <lineage>
        <taxon>Eukaryota</taxon>
        <taxon>Metazoa</taxon>
        <taxon>Ecdysozoa</taxon>
        <taxon>Arthropoda</taxon>
        <taxon>Hexapoda</taxon>
        <taxon>Collembola</taxon>
        <taxon>Entomobryomorpha</taxon>
        <taxon>Entomobryoidea</taxon>
        <taxon>Orchesellidae</taxon>
        <taxon>Orchesellinae</taxon>
        <taxon>Orchesella</taxon>
    </lineage>
</organism>
<dbReference type="InterPro" id="IPR017853">
    <property type="entry name" value="GH"/>
</dbReference>
<feature type="region of interest" description="Disordered" evidence="1">
    <location>
        <begin position="392"/>
        <end position="415"/>
    </location>
</feature>
<gene>
    <name evidence="3" type="ORF">ODALV1_LOCUS29271</name>
</gene>
<dbReference type="PANTHER" id="PTHR13246:SF1">
    <property type="entry name" value="CYTOSOLIC ENDO-BETA-N-ACETYLGLUCOSAMINIDASE"/>
    <property type="match status" value="1"/>
</dbReference>
<feature type="compositionally biased region" description="Polar residues" evidence="1">
    <location>
        <begin position="16"/>
        <end position="36"/>
    </location>
</feature>
<accession>A0ABP1S3X7</accession>
<dbReference type="Pfam" id="PF03644">
    <property type="entry name" value="Glyco_hydro_85"/>
    <property type="match status" value="1"/>
</dbReference>
<feature type="domain" description="Cytosolic endo-beta-N-acetylglucosaminidase TIM barrel" evidence="2">
    <location>
        <begin position="127"/>
        <end position="434"/>
    </location>
</feature>
<dbReference type="InterPro" id="IPR032979">
    <property type="entry name" value="ENGase"/>
</dbReference>
<evidence type="ECO:0000259" key="2">
    <source>
        <dbReference type="Pfam" id="PF03644"/>
    </source>
</evidence>
<evidence type="ECO:0000313" key="4">
    <source>
        <dbReference type="Proteomes" id="UP001642540"/>
    </source>
</evidence>
<reference evidence="3 4" key="1">
    <citation type="submission" date="2024-08" db="EMBL/GenBank/DDBJ databases">
        <authorList>
            <person name="Cucini C."/>
            <person name="Frati F."/>
        </authorList>
    </citation>
    <scope>NUCLEOTIDE SEQUENCE [LARGE SCALE GENOMIC DNA]</scope>
</reference>